<evidence type="ECO:0000313" key="3">
    <source>
        <dbReference type="Proteomes" id="UP001144372"/>
    </source>
</evidence>
<dbReference type="GO" id="GO:0008933">
    <property type="term" value="F:peptidoglycan lytic transglycosylase activity"/>
    <property type="evidence" value="ECO:0007669"/>
    <property type="project" value="TreeGrafter"/>
</dbReference>
<feature type="domain" description="Transglycosylase SLT" evidence="1">
    <location>
        <begin position="43"/>
        <end position="267"/>
    </location>
</feature>
<dbReference type="EMBL" id="BSDR01000001">
    <property type="protein sequence ID" value="GLI35808.1"/>
    <property type="molecule type" value="Genomic_DNA"/>
</dbReference>
<sequence length="296" mass="33356">MNKPSCNFRAGFDFPSRCLPLLIVGFLLVTCCNVFAQADPFESLFSQLRQDGFSEDQIAIIRRSAGAPLFQTVSNTLHIRESKLNYEQFLDPSRLNKAEQFLQTHWSTLVRAEKGLGVDRTVIVAILLVETQLGQYTGKTPTLAILSTFALMDRESSRDAVWALLTEQDRTHWGRDAFDRKMLQRSKWAYAELCALLQWSEAQGFSAESCRGSVMGAVGWPQFLPSSMVHYAMDGNHDGRIDLYTPQDAIFSVANYLRGHGWPQAKDQAAKEAVIYGYNKSQPYVQTVLEIASRIQ</sequence>
<dbReference type="AlphaFoldDB" id="A0A9W6FVX0"/>
<protein>
    <recommendedName>
        <fullName evidence="1">Transglycosylase SLT domain-containing protein</fullName>
    </recommendedName>
</protein>
<organism evidence="2 3">
    <name type="scientific">Desulforhabdus amnigena</name>
    <dbReference type="NCBI Taxonomy" id="40218"/>
    <lineage>
        <taxon>Bacteria</taxon>
        <taxon>Pseudomonadati</taxon>
        <taxon>Thermodesulfobacteriota</taxon>
        <taxon>Syntrophobacteria</taxon>
        <taxon>Syntrophobacterales</taxon>
        <taxon>Syntrophobacteraceae</taxon>
        <taxon>Desulforhabdus</taxon>
    </lineage>
</organism>
<dbReference type="CDD" id="cd13399">
    <property type="entry name" value="Slt35-like"/>
    <property type="match status" value="1"/>
</dbReference>
<dbReference type="Proteomes" id="UP001144372">
    <property type="component" value="Unassembled WGS sequence"/>
</dbReference>
<proteinExistence type="predicted"/>
<reference evidence="2" key="1">
    <citation type="submission" date="2022-12" db="EMBL/GenBank/DDBJ databases">
        <title>Reference genome sequencing for broad-spectrum identification of bacterial and archaeal isolates by mass spectrometry.</title>
        <authorList>
            <person name="Sekiguchi Y."/>
            <person name="Tourlousse D.M."/>
        </authorList>
    </citation>
    <scope>NUCLEOTIDE SEQUENCE</scope>
    <source>
        <strain evidence="2">ASRB1</strain>
    </source>
</reference>
<dbReference type="Pfam" id="PF13406">
    <property type="entry name" value="SLT_2"/>
    <property type="match status" value="1"/>
</dbReference>
<dbReference type="RefSeq" id="WP_281795861.1">
    <property type="nucleotide sequence ID" value="NZ_BSDR01000001.1"/>
</dbReference>
<dbReference type="InterPro" id="IPR023346">
    <property type="entry name" value="Lysozyme-like_dom_sf"/>
</dbReference>
<keyword evidence="3" id="KW-1185">Reference proteome</keyword>
<dbReference type="GO" id="GO:0009253">
    <property type="term" value="P:peptidoglycan catabolic process"/>
    <property type="evidence" value="ECO:0007669"/>
    <property type="project" value="TreeGrafter"/>
</dbReference>
<gene>
    <name evidence="2" type="ORF">DAMNIGENAA_32410</name>
</gene>
<dbReference type="PANTHER" id="PTHR30163">
    <property type="entry name" value="MEMBRANE-BOUND LYTIC MUREIN TRANSGLYCOSYLASE B"/>
    <property type="match status" value="1"/>
</dbReference>
<evidence type="ECO:0000313" key="2">
    <source>
        <dbReference type="EMBL" id="GLI35808.1"/>
    </source>
</evidence>
<comment type="caution">
    <text evidence="2">The sequence shown here is derived from an EMBL/GenBank/DDBJ whole genome shotgun (WGS) entry which is preliminary data.</text>
</comment>
<accession>A0A9W6FVX0</accession>
<dbReference type="InterPro" id="IPR031304">
    <property type="entry name" value="SLT_2"/>
</dbReference>
<dbReference type="InterPro" id="IPR043426">
    <property type="entry name" value="MltB-like"/>
</dbReference>
<dbReference type="SUPFAM" id="SSF53955">
    <property type="entry name" value="Lysozyme-like"/>
    <property type="match status" value="1"/>
</dbReference>
<dbReference type="PANTHER" id="PTHR30163:SF9">
    <property type="entry name" value="MEMBRANE-BOUND LYTIC MUREIN TRANSGLYCOSYLASE B"/>
    <property type="match status" value="1"/>
</dbReference>
<dbReference type="Gene3D" id="1.10.8.350">
    <property type="entry name" value="Bacterial muramidase"/>
    <property type="match status" value="1"/>
</dbReference>
<evidence type="ECO:0000259" key="1">
    <source>
        <dbReference type="Pfam" id="PF13406"/>
    </source>
</evidence>
<name>A0A9W6FVX0_9BACT</name>